<dbReference type="InterPro" id="IPR021440">
    <property type="entry name" value="DUF3089"/>
</dbReference>
<dbReference type="HOGENOM" id="CLU_054175_1_0_7"/>
<dbReference type="Pfam" id="PF11288">
    <property type="entry name" value="DUF3089"/>
    <property type="match status" value="1"/>
</dbReference>
<sequence length="325" mass="36079">MKSFIKNKFFLILTVFLLLGPLCSLPALAEDPSPDYSQKQNWLELSGPPDKEVDVFWVYPTVYQGKPLVAAIDDPQMRQAAMRTLTTQASVFSDAANIFAPMYRQVQMAVLKMSVQDQEKYLDIGYKDIEKAFDYYLKNLNQGRPFILAGHSQGSDQLSKLIKKRLNDPVLRSKLVAAYIIGWSITRQDLENHPYLQLCGSDGDTGCIITYNCVAAGKQKSAPTILPGAVAVNPLSWSTDGAAIAADQNLGAAIFAVDGKMSMEPRFTGAQAVEGGLVVNPRDANKLTSMPFGPGVYHNYDYALFFQNLKVNLEHRINEYFSRCK</sequence>
<name>B8FCD4_DESAL</name>
<evidence type="ECO:0008006" key="4">
    <source>
        <dbReference type="Google" id="ProtNLM"/>
    </source>
</evidence>
<dbReference type="EMBL" id="CP001322">
    <property type="protein sequence ID" value="ACL05552.1"/>
    <property type="molecule type" value="Genomic_DNA"/>
</dbReference>
<dbReference type="InterPro" id="IPR029058">
    <property type="entry name" value="AB_hydrolase_fold"/>
</dbReference>
<protein>
    <recommendedName>
        <fullName evidence="4">DUF3089 domain-containing protein</fullName>
    </recommendedName>
</protein>
<proteinExistence type="predicted"/>
<evidence type="ECO:0000313" key="2">
    <source>
        <dbReference type="EMBL" id="ACL05552.1"/>
    </source>
</evidence>
<dbReference type="AlphaFoldDB" id="B8FCD4"/>
<reference evidence="2 3" key="1">
    <citation type="journal article" date="2012" name="Environ. Microbiol.">
        <title>The genome sequence of Desulfatibacillum alkenivorans AK-01: a blueprint for anaerobic alkane oxidation.</title>
        <authorList>
            <person name="Callaghan A.V."/>
            <person name="Morris B.E."/>
            <person name="Pereira I.A."/>
            <person name="McInerney M.J."/>
            <person name="Austin R.N."/>
            <person name="Groves J.T."/>
            <person name="Kukor J.J."/>
            <person name="Suflita J.M."/>
            <person name="Young L.Y."/>
            <person name="Zylstra G.J."/>
            <person name="Wawrik B."/>
        </authorList>
    </citation>
    <scope>NUCLEOTIDE SEQUENCE [LARGE SCALE GENOMIC DNA]</scope>
    <source>
        <strain evidence="2 3">AK-01</strain>
    </source>
</reference>
<dbReference type="Proteomes" id="UP000000739">
    <property type="component" value="Chromosome"/>
</dbReference>
<evidence type="ECO:0000313" key="3">
    <source>
        <dbReference type="Proteomes" id="UP000000739"/>
    </source>
</evidence>
<dbReference type="SUPFAM" id="SSF53474">
    <property type="entry name" value="alpha/beta-Hydrolases"/>
    <property type="match status" value="1"/>
</dbReference>
<evidence type="ECO:0000256" key="1">
    <source>
        <dbReference type="SAM" id="SignalP"/>
    </source>
</evidence>
<organism evidence="2 3">
    <name type="scientific">Desulfatibacillum aliphaticivorans</name>
    <dbReference type="NCBI Taxonomy" id="218208"/>
    <lineage>
        <taxon>Bacteria</taxon>
        <taxon>Pseudomonadati</taxon>
        <taxon>Thermodesulfobacteriota</taxon>
        <taxon>Desulfobacteria</taxon>
        <taxon>Desulfobacterales</taxon>
        <taxon>Desulfatibacillaceae</taxon>
        <taxon>Desulfatibacillum</taxon>
    </lineage>
</organism>
<dbReference type="RefSeq" id="WP_015948603.1">
    <property type="nucleotide sequence ID" value="NC_011768.1"/>
</dbReference>
<dbReference type="eggNOG" id="COG2267">
    <property type="taxonomic scope" value="Bacteria"/>
</dbReference>
<feature type="signal peptide" evidence="1">
    <location>
        <begin position="1"/>
        <end position="29"/>
    </location>
</feature>
<accession>B8FCD4</accession>
<gene>
    <name evidence="2" type="ordered locus">Dalk_3866</name>
</gene>
<dbReference type="ESTHER" id="desaa-b8fcd4">
    <property type="family name" value="Duf_3089"/>
</dbReference>
<feature type="chain" id="PRO_5002872187" description="DUF3089 domain-containing protein" evidence="1">
    <location>
        <begin position="30"/>
        <end position="325"/>
    </location>
</feature>
<keyword evidence="1" id="KW-0732">Signal</keyword>
<keyword evidence="3" id="KW-1185">Reference proteome</keyword>
<dbReference type="KEGG" id="dal:Dalk_3866"/>